<dbReference type="GO" id="GO:0016810">
    <property type="term" value="F:hydrolase activity, acting on carbon-nitrogen (but not peptide) bonds"/>
    <property type="evidence" value="ECO:0007669"/>
    <property type="project" value="InterPro"/>
</dbReference>
<dbReference type="InterPro" id="IPR006680">
    <property type="entry name" value="Amidohydro-rel"/>
</dbReference>
<dbReference type="InterPro" id="IPR057744">
    <property type="entry name" value="OTAase-like"/>
</dbReference>
<gene>
    <name evidence="2" type="ORF">H9931_12350</name>
</gene>
<dbReference type="InterPro" id="IPR011059">
    <property type="entry name" value="Metal-dep_hydrolase_composite"/>
</dbReference>
<organism evidence="2 3">
    <name type="scientific">Candidatus Enterocloster excrementigallinarum</name>
    <dbReference type="NCBI Taxonomy" id="2838558"/>
    <lineage>
        <taxon>Bacteria</taxon>
        <taxon>Bacillati</taxon>
        <taxon>Bacillota</taxon>
        <taxon>Clostridia</taxon>
        <taxon>Lachnospirales</taxon>
        <taxon>Lachnospiraceae</taxon>
        <taxon>Enterocloster</taxon>
    </lineage>
</organism>
<evidence type="ECO:0000259" key="1">
    <source>
        <dbReference type="Pfam" id="PF01979"/>
    </source>
</evidence>
<dbReference type="Pfam" id="PF01979">
    <property type="entry name" value="Amidohydro_1"/>
    <property type="match status" value="1"/>
</dbReference>
<dbReference type="InterPro" id="IPR032466">
    <property type="entry name" value="Metal_Hydrolase"/>
</dbReference>
<dbReference type="Gene3D" id="3.20.20.140">
    <property type="entry name" value="Metal-dependent hydrolases"/>
    <property type="match status" value="1"/>
</dbReference>
<accession>A0A9D2TEJ7</accession>
<dbReference type="EMBL" id="DWWB01000072">
    <property type="protein sequence ID" value="HJC67480.1"/>
    <property type="molecule type" value="Genomic_DNA"/>
</dbReference>
<sequence length="390" mass="43094">MRDRYIIKHIRLYGEEGFSEPNELALMISKEKIEDICPEGTETPEGWETMDGEGAYVIPGLIDCHNHLALDVELPGYLERMNHSETELAMIAFRTLQKDLASGVTTSRCMGDRNYLDVFCKNAIKNGMLEGPELFVAGIGMKASHGHGYVGLPFDGEDELIRAVRKNVFHGADWIKYFSTASTPMADRKRIQSFYSEGEIAAVINEAHRSGKKVTSHCIGGEALQNSVKHGIDCVEHIYFADEADIETLLAHHTPVCLTPTEYFADNENAPAGYHSNMVSYRQEVRANMERAIAAGIPFVLGTDGSHGKLWLEASLAVEFGAKPEEVLKAATERAARLLGIDQHTGKIQKGYDADLVLLKGNPLENIENLREVKAVYKKGALVTAAKKED</sequence>
<dbReference type="CDD" id="cd01299">
    <property type="entry name" value="Met_dep_hydrolase_A"/>
    <property type="match status" value="1"/>
</dbReference>
<dbReference type="SUPFAM" id="SSF51338">
    <property type="entry name" value="Composite domain of metallo-dependent hydrolases"/>
    <property type="match status" value="1"/>
</dbReference>
<dbReference type="PANTHER" id="PTHR43135:SF3">
    <property type="entry name" value="ALPHA-D-RIBOSE 1-METHYLPHOSPHONATE 5-TRIPHOSPHATE DIPHOSPHATASE"/>
    <property type="match status" value="1"/>
</dbReference>
<dbReference type="Gene3D" id="2.30.40.10">
    <property type="entry name" value="Urease, subunit C, domain 1"/>
    <property type="match status" value="1"/>
</dbReference>
<protein>
    <submittedName>
        <fullName evidence="2">Amidohydrolase family protein</fullName>
    </submittedName>
</protein>
<dbReference type="InterPro" id="IPR051781">
    <property type="entry name" value="Metallo-dep_Hydrolase"/>
</dbReference>
<reference evidence="2" key="2">
    <citation type="submission" date="2021-04" db="EMBL/GenBank/DDBJ databases">
        <authorList>
            <person name="Gilroy R."/>
        </authorList>
    </citation>
    <scope>NUCLEOTIDE SEQUENCE</scope>
    <source>
        <strain evidence="2">CHK198-12963</strain>
    </source>
</reference>
<name>A0A9D2TEJ7_9FIRM</name>
<feature type="domain" description="Amidohydrolase-related" evidence="1">
    <location>
        <begin position="56"/>
        <end position="383"/>
    </location>
</feature>
<proteinExistence type="predicted"/>
<dbReference type="PANTHER" id="PTHR43135">
    <property type="entry name" value="ALPHA-D-RIBOSE 1-METHYLPHOSPHONATE 5-TRIPHOSPHATE DIPHOSPHATASE"/>
    <property type="match status" value="1"/>
</dbReference>
<dbReference type="SUPFAM" id="SSF51556">
    <property type="entry name" value="Metallo-dependent hydrolases"/>
    <property type="match status" value="1"/>
</dbReference>
<evidence type="ECO:0000313" key="2">
    <source>
        <dbReference type="EMBL" id="HJC67480.1"/>
    </source>
</evidence>
<reference evidence="2" key="1">
    <citation type="journal article" date="2021" name="PeerJ">
        <title>Extensive microbial diversity within the chicken gut microbiome revealed by metagenomics and culture.</title>
        <authorList>
            <person name="Gilroy R."/>
            <person name="Ravi A."/>
            <person name="Getino M."/>
            <person name="Pursley I."/>
            <person name="Horton D.L."/>
            <person name="Alikhan N.F."/>
            <person name="Baker D."/>
            <person name="Gharbi K."/>
            <person name="Hall N."/>
            <person name="Watson M."/>
            <person name="Adriaenssens E.M."/>
            <person name="Foster-Nyarko E."/>
            <person name="Jarju S."/>
            <person name="Secka A."/>
            <person name="Antonio M."/>
            <person name="Oren A."/>
            <person name="Chaudhuri R.R."/>
            <person name="La Ragione R."/>
            <person name="Hildebrand F."/>
            <person name="Pallen M.J."/>
        </authorList>
    </citation>
    <scope>NUCLEOTIDE SEQUENCE</scope>
    <source>
        <strain evidence="2">CHK198-12963</strain>
    </source>
</reference>
<dbReference type="Proteomes" id="UP000823863">
    <property type="component" value="Unassembled WGS sequence"/>
</dbReference>
<dbReference type="AlphaFoldDB" id="A0A9D2TEJ7"/>
<comment type="caution">
    <text evidence="2">The sequence shown here is derived from an EMBL/GenBank/DDBJ whole genome shotgun (WGS) entry which is preliminary data.</text>
</comment>
<evidence type="ECO:0000313" key="3">
    <source>
        <dbReference type="Proteomes" id="UP000823863"/>
    </source>
</evidence>